<name>A0ACC3NB03_9PEZI</name>
<accession>A0ACC3NB03</accession>
<sequence>MLQEYLNSSRSKSRSRKSLLNPARWLCGSGSNQDSESSDASLEKDVADVIRPFNFLDDDPEYRSSVAFMTFRFSAVLDVEKLRKALEEVFQLEGYHELGARIRLNDRGKLEHHIPFRYDDARPAFTWSHKLFPIKIEEHPEISKLPDGSKHTTPTMYTGVESWKDCLYPSKALPSKLQDYLTADISPITVHIASFEDATLLTLAFPHVVMDAVAASYLLKTWAAVTAGHREAIPPFMHDSNRDIVKEIIDSMSLVRFLGTLVADWTQYPKQDWRFICLPSEYVSRLKADAMDDCGGQYLSEGDVLGAWRNRLIAKACNWPLDKPILMLQYYSLHGVLDELPPGRAFIGNWVAKMFVMTTTREIIEGSIGEAALHIRNSLKQQRTREQAEAFLTMQSQRKIMMFGEHDQAFVGLSNIARAGLNKLDFSGAVVGEGSGLPVHLHSDFFVSSSLKLRNVGPIFGQDASGNWWMSWVMRSEAWPRVEQQLARESGVRIV</sequence>
<protein>
    <submittedName>
        <fullName evidence="1">Uncharacterized protein</fullName>
    </submittedName>
</protein>
<organism evidence="1 2">
    <name type="scientific">Vermiconidia calcicola</name>
    <dbReference type="NCBI Taxonomy" id="1690605"/>
    <lineage>
        <taxon>Eukaryota</taxon>
        <taxon>Fungi</taxon>
        <taxon>Dikarya</taxon>
        <taxon>Ascomycota</taxon>
        <taxon>Pezizomycotina</taxon>
        <taxon>Dothideomycetes</taxon>
        <taxon>Dothideomycetidae</taxon>
        <taxon>Mycosphaerellales</taxon>
        <taxon>Extremaceae</taxon>
        <taxon>Vermiconidia</taxon>
    </lineage>
</organism>
<proteinExistence type="predicted"/>
<dbReference type="Proteomes" id="UP001281147">
    <property type="component" value="Unassembled WGS sequence"/>
</dbReference>
<evidence type="ECO:0000313" key="1">
    <source>
        <dbReference type="EMBL" id="KAK3713682.1"/>
    </source>
</evidence>
<dbReference type="EMBL" id="JAUTXU010000061">
    <property type="protein sequence ID" value="KAK3713682.1"/>
    <property type="molecule type" value="Genomic_DNA"/>
</dbReference>
<reference evidence="1" key="1">
    <citation type="submission" date="2023-07" db="EMBL/GenBank/DDBJ databases">
        <title>Black Yeasts Isolated from many extreme environments.</title>
        <authorList>
            <person name="Coleine C."/>
            <person name="Stajich J.E."/>
            <person name="Selbmann L."/>
        </authorList>
    </citation>
    <scope>NUCLEOTIDE SEQUENCE</scope>
    <source>
        <strain evidence="1">CCFEE 5714</strain>
    </source>
</reference>
<comment type="caution">
    <text evidence="1">The sequence shown here is derived from an EMBL/GenBank/DDBJ whole genome shotgun (WGS) entry which is preliminary data.</text>
</comment>
<evidence type="ECO:0000313" key="2">
    <source>
        <dbReference type="Proteomes" id="UP001281147"/>
    </source>
</evidence>
<gene>
    <name evidence="1" type="ORF">LTR37_008376</name>
</gene>
<keyword evidence="2" id="KW-1185">Reference proteome</keyword>